<dbReference type="InterPro" id="IPR036388">
    <property type="entry name" value="WH-like_DNA-bd_sf"/>
</dbReference>
<dbReference type="Gene3D" id="1.10.10.10">
    <property type="entry name" value="Winged helix-like DNA-binding domain superfamily/Winged helix DNA-binding domain"/>
    <property type="match status" value="1"/>
</dbReference>
<dbReference type="PANTHER" id="PTHR11849:SF201">
    <property type="entry name" value="ETS DNA-BINDING PROTEIN POKKURI"/>
    <property type="match status" value="1"/>
</dbReference>
<feature type="compositionally biased region" description="Low complexity" evidence="4">
    <location>
        <begin position="392"/>
        <end position="412"/>
    </location>
</feature>
<dbReference type="EMBL" id="HACA01002625">
    <property type="protein sequence ID" value="CDW19986.1"/>
    <property type="molecule type" value="Transcribed_RNA"/>
</dbReference>
<dbReference type="InterPro" id="IPR013761">
    <property type="entry name" value="SAM/pointed_sf"/>
</dbReference>
<accession>A0A0K2T3H7</accession>
<feature type="non-terminal residue" evidence="7">
    <location>
        <position position="1"/>
    </location>
</feature>
<dbReference type="FunFam" id="1.10.10.10:FF:000516">
    <property type="entry name" value="ets DNA-binding protein pokkuri"/>
    <property type="match status" value="1"/>
</dbReference>
<dbReference type="SMART" id="SM00413">
    <property type="entry name" value="ETS"/>
    <property type="match status" value="1"/>
</dbReference>
<dbReference type="GO" id="GO:0005634">
    <property type="term" value="C:nucleus"/>
    <property type="evidence" value="ECO:0007669"/>
    <property type="project" value="UniProtKB-SubCell"/>
</dbReference>
<dbReference type="FunFam" id="1.10.150.50:FF:000061">
    <property type="entry name" value="Ets DNA-binding protein pokkuri"/>
    <property type="match status" value="1"/>
</dbReference>
<evidence type="ECO:0000256" key="1">
    <source>
        <dbReference type="ARBA" id="ARBA00005562"/>
    </source>
</evidence>
<dbReference type="GO" id="GO:0043565">
    <property type="term" value="F:sequence-specific DNA binding"/>
    <property type="evidence" value="ECO:0007669"/>
    <property type="project" value="InterPro"/>
</dbReference>
<evidence type="ECO:0000313" key="7">
    <source>
        <dbReference type="EMBL" id="CDW19986.1"/>
    </source>
</evidence>
<protein>
    <submittedName>
        <fullName evidence="7">Ets DNAbinding protein pokkurilike [Bombyx mori]</fullName>
    </submittedName>
</protein>
<dbReference type="InterPro" id="IPR000418">
    <property type="entry name" value="Ets_dom"/>
</dbReference>
<gene>
    <name evidence="7" type="primary">BmEts2</name>
</gene>
<feature type="compositionally biased region" description="Low complexity" evidence="4">
    <location>
        <begin position="356"/>
        <end position="371"/>
    </location>
</feature>
<dbReference type="GO" id="GO:0000981">
    <property type="term" value="F:DNA-binding transcription factor activity, RNA polymerase II-specific"/>
    <property type="evidence" value="ECO:0007669"/>
    <property type="project" value="TreeGrafter"/>
</dbReference>
<dbReference type="PROSITE" id="PS00345">
    <property type="entry name" value="ETS_DOMAIN_1"/>
    <property type="match status" value="1"/>
</dbReference>
<dbReference type="PRINTS" id="PR00454">
    <property type="entry name" value="ETSDOMAIN"/>
</dbReference>
<feature type="region of interest" description="Disordered" evidence="4">
    <location>
        <begin position="608"/>
        <end position="667"/>
    </location>
</feature>
<dbReference type="PROSITE" id="PS50061">
    <property type="entry name" value="ETS_DOMAIN_3"/>
    <property type="match status" value="1"/>
</dbReference>
<feature type="region of interest" description="Disordered" evidence="4">
    <location>
        <begin position="536"/>
        <end position="588"/>
    </location>
</feature>
<feature type="region of interest" description="Disordered" evidence="4">
    <location>
        <begin position="356"/>
        <end position="420"/>
    </location>
</feature>
<dbReference type="PROSITE" id="PS00346">
    <property type="entry name" value="ETS_DOMAIN_2"/>
    <property type="match status" value="1"/>
</dbReference>
<feature type="domain" description="PNT" evidence="6">
    <location>
        <begin position="143"/>
        <end position="227"/>
    </location>
</feature>
<sequence length="667" mass="73424">KMFENGHKRRKIRASKIKKITKMLLYSSSHDKQSLLPTTTTPPSIISPPLDWVSPSQALAQLLNKTASNEDEVVQSSSSPENSLTLQEQHTAATAAAQCFAAALRSTMKVPPISLTSGPLALPFSPELLWRYPNPFLPQPPPSPLEMQLRTQLPGGLTCDPRSWSREDVNLFLRYCEREFDLEKIDMDKFQMNGKALCLLNKIDLAERCAGAGDVIHNILQMLIRECAVPSSPLTPRPPNSLINPSSPALPLSPHAWPLFAPGAGSDGFHNLSHLISQANSVTLSPSPSIDSQNSSPKLFPPMPPSLSGGNESSSSVSSGGITSIHQLYPPRSTQNSNSIPSAIITNSVGGCFNNNNNINNSNNRSASSSHSDSEDSDPLRSPSRPPRSPKESSTSNTPSSSTNVTSNNNNSKNEETPELNTNGRLLWDFLQQLLNDPSQRYTSYIAWKNKETGIFKIVDPAGLAKLWGIQKNHLSMNYDKMSRALRYYYRVNILRKVQGERHCYQFLRNPSELKSIKNISLLRQQMDAQAAAHKLAAAQQAARQSSLASDSPPSGSDTPMMDDTNSSPPLLPIKDEDNNQPTDLSMDADEKAFRQRKEKERLLLEKHFNSFSNNSHESSSSSDNRGEDVKPAFDFRHLLATNNSLSSSSPSNTSSNHHHLHQTQLP</sequence>
<dbReference type="AlphaFoldDB" id="A0A0K2T3H7"/>
<keyword evidence="3" id="KW-0539">Nucleus</keyword>
<organism evidence="7">
    <name type="scientific">Lepeophtheirus salmonis</name>
    <name type="common">Salmon louse</name>
    <name type="synonym">Caligus salmonis</name>
    <dbReference type="NCBI Taxonomy" id="72036"/>
    <lineage>
        <taxon>Eukaryota</taxon>
        <taxon>Metazoa</taxon>
        <taxon>Ecdysozoa</taxon>
        <taxon>Arthropoda</taxon>
        <taxon>Crustacea</taxon>
        <taxon>Multicrustacea</taxon>
        <taxon>Hexanauplia</taxon>
        <taxon>Copepoda</taxon>
        <taxon>Siphonostomatoida</taxon>
        <taxon>Caligidae</taxon>
        <taxon>Lepeophtheirus</taxon>
    </lineage>
</organism>
<feature type="compositionally biased region" description="Low complexity" evidence="4">
    <location>
        <begin position="610"/>
        <end position="623"/>
    </location>
</feature>
<feature type="compositionally biased region" description="Low complexity" evidence="4">
    <location>
        <begin position="285"/>
        <end position="297"/>
    </location>
</feature>
<proteinExistence type="inferred from homology"/>
<dbReference type="InterPro" id="IPR046328">
    <property type="entry name" value="ETS_fam"/>
</dbReference>
<dbReference type="InterPro" id="IPR036390">
    <property type="entry name" value="WH_DNA-bd_sf"/>
</dbReference>
<dbReference type="Gene3D" id="1.10.150.50">
    <property type="entry name" value="Transcription Factor, Ets-1"/>
    <property type="match status" value="1"/>
</dbReference>
<feature type="region of interest" description="Disordered" evidence="4">
    <location>
        <begin position="282"/>
        <end position="341"/>
    </location>
</feature>
<keyword evidence="2 3" id="KW-0238">DNA-binding</keyword>
<dbReference type="SMART" id="SM00251">
    <property type="entry name" value="SAM_PNT"/>
    <property type="match status" value="1"/>
</dbReference>
<feature type="compositionally biased region" description="Low complexity" evidence="4">
    <location>
        <begin position="536"/>
        <end position="558"/>
    </location>
</feature>
<feature type="domain" description="ETS" evidence="5">
    <location>
        <begin position="425"/>
        <end position="508"/>
    </location>
</feature>
<dbReference type="PANTHER" id="PTHR11849">
    <property type="entry name" value="ETS"/>
    <property type="match status" value="1"/>
</dbReference>
<feature type="compositionally biased region" description="Basic residues" evidence="4">
    <location>
        <begin position="657"/>
        <end position="667"/>
    </location>
</feature>
<dbReference type="OrthoDB" id="6408625at2759"/>
<comment type="similarity">
    <text evidence="1 3">Belongs to the ETS family.</text>
</comment>
<dbReference type="SUPFAM" id="SSF47769">
    <property type="entry name" value="SAM/Pointed domain"/>
    <property type="match status" value="1"/>
</dbReference>
<evidence type="ECO:0000259" key="5">
    <source>
        <dbReference type="PROSITE" id="PS50061"/>
    </source>
</evidence>
<name>A0A0K2T3H7_LEPSM</name>
<comment type="subcellular location">
    <subcellularLocation>
        <location evidence="3">Nucleus</location>
    </subcellularLocation>
</comment>
<feature type="compositionally biased region" description="Polar residues" evidence="4">
    <location>
        <begin position="332"/>
        <end position="341"/>
    </location>
</feature>
<evidence type="ECO:0000256" key="3">
    <source>
        <dbReference type="RuleBase" id="RU004019"/>
    </source>
</evidence>
<evidence type="ECO:0000256" key="4">
    <source>
        <dbReference type="SAM" id="MobiDB-lite"/>
    </source>
</evidence>
<dbReference type="PROSITE" id="PS51433">
    <property type="entry name" value="PNT"/>
    <property type="match status" value="1"/>
</dbReference>
<dbReference type="Pfam" id="PF02198">
    <property type="entry name" value="SAM_PNT"/>
    <property type="match status" value="1"/>
</dbReference>
<dbReference type="InterPro" id="IPR003118">
    <property type="entry name" value="Pointed_dom"/>
</dbReference>
<evidence type="ECO:0000259" key="6">
    <source>
        <dbReference type="PROSITE" id="PS51433"/>
    </source>
</evidence>
<dbReference type="Pfam" id="PF00178">
    <property type="entry name" value="Ets"/>
    <property type="match status" value="1"/>
</dbReference>
<evidence type="ECO:0000256" key="2">
    <source>
        <dbReference type="ARBA" id="ARBA00023125"/>
    </source>
</evidence>
<dbReference type="SUPFAM" id="SSF46785">
    <property type="entry name" value="Winged helix' DNA-binding domain"/>
    <property type="match status" value="1"/>
</dbReference>
<dbReference type="GO" id="GO:0030154">
    <property type="term" value="P:cell differentiation"/>
    <property type="evidence" value="ECO:0007669"/>
    <property type="project" value="TreeGrafter"/>
</dbReference>
<feature type="compositionally biased region" description="Low complexity" evidence="4">
    <location>
        <begin position="639"/>
        <end position="656"/>
    </location>
</feature>
<feature type="compositionally biased region" description="Basic and acidic residues" evidence="4">
    <location>
        <begin position="625"/>
        <end position="638"/>
    </location>
</feature>
<feature type="compositionally biased region" description="Low complexity" evidence="4">
    <location>
        <begin position="306"/>
        <end position="324"/>
    </location>
</feature>
<reference evidence="7" key="1">
    <citation type="submission" date="2014-05" db="EMBL/GenBank/DDBJ databases">
        <authorList>
            <person name="Chronopoulou M."/>
        </authorList>
    </citation>
    <scope>NUCLEOTIDE SEQUENCE</scope>
    <source>
        <tissue evidence="7">Whole organism</tissue>
    </source>
</reference>